<feature type="compositionally biased region" description="Low complexity" evidence="1">
    <location>
        <begin position="117"/>
        <end position="131"/>
    </location>
</feature>
<evidence type="ECO:0000256" key="1">
    <source>
        <dbReference type="SAM" id="MobiDB-lite"/>
    </source>
</evidence>
<evidence type="ECO:0000313" key="2">
    <source>
        <dbReference type="EMBL" id="CAB5063804.1"/>
    </source>
</evidence>
<reference evidence="2" key="1">
    <citation type="submission" date="2020-05" db="EMBL/GenBank/DDBJ databases">
        <authorList>
            <person name="Chiriac C."/>
            <person name="Salcher M."/>
            <person name="Ghai R."/>
            <person name="Kavagutti S V."/>
        </authorList>
    </citation>
    <scope>NUCLEOTIDE SEQUENCE</scope>
</reference>
<sequence length="274" mass="28488">MQDSAIACPKPAAAGRLNRRSIATGAVGLAARTRKTVAPNSPRHATNPRPAPAKTAERIDGSSIRQKRPIEPAPSNWPDSPSDAGSACRAGSTARTTNGIATSIWAIGTSQSDPRRSSGGLPPIRSSPSPSVVADTPRGSSKIRSAAPPGRWAMTRAARTPSSSAALAAALAVSRDRQSAESGSMLRPVPAVTEPRCCQFASPKPVPTRSERSNSAAIGKPQIMRTAPTAATTAAHSATERGSRSDLRARNTELTARRLLIRLWILSVAITATS</sequence>
<feature type="region of interest" description="Disordered" evidence="1">
    <location>
        <begin position="26"/>
        <end position="152"/>
    </location>
</feature>
<gene>
    <name evidence="2" type="ORF">UFOPK4354_00473</name>
</gene>
<protein>
    <submittedName>
        <fullName evidence="2">Unannotated protein</fullName>
    </submittedName>
</protein>
<dbReference type="EMBL" id="CAFBQW010000034">
    <property type="protein sequence ID" value="CAB5063804.1"/>
    <property type="molecule type" value="Genomic_DNA"/>
</dbReference>
<name>A0A6J7UBG4_9ZZZZ</name>
<feature type="region of interest" description="Disordered" evidence="1">
    <location>
        <begin position="197"/>
        <end position="246"/>
    </location>
</feature>
<accession>A0A6J7UBG4</accession>
<proteinExistence type="predicted"/>
<feature type="compositionally biased region" description="Low complexity" evidence="1">
    <location>
        <begin position="226"/>
        <end position="237"/>
    </location>
</feature>
<organism evidence="2">
    <name type="scientific">freshwater metagenome</name>
    <dbReference type="NCBI Taxonomy" id="449393"/>
    <lineage>
        <taxon>unclassified sequences</taxon>
        <taxon>metagenomes</taxon>
        <taxon>ecological metagenomes</taxon>
    </lineage>
</organism>
<dbReference type="AlphaFoldDB" id="A0A6J7UBG4"/>